<keyword evidence="4 7" id="KW-0812">Transmembrane</keyword>
<proteinExistence type="inferred from homology"/>
<reference evidence="9" key="1">
    <citation type="submission" date="2018-11" db="EMBL/GenBank/DDBJ databases">
        <authorList>
            <consortium name="Pathogen Informatics"/>
        </authorList>
    </citation>
    <scope>NUCLEOTIDE SEQUENCE</scope>
</reference>
<dbReference type="PROSITE" id="PS50850">
    <property type="entry name" value="MFS"/>
    <property type="match status" value="1"/>
</dbReference>
<dbReference type="InterPro" id="IPR005828">
    <property type="entry name" value="MFS_sugar_transport-like"/>
</dbReference>
<dbReference type="OrthoDB" id="6339427at2759"/>
<name>A0A3S5ADF3_9PLAT</name>
<dbReference type="GO" id="GO:0016324">
    <property type="term" value="C:apical plasma membrane"/>
    <property type="evidence" value="ECO:0007669"/>
    <property type="project" value="TreeGrafter"/>
</dbReference>
<organism evidence="9 10">
    <name type="scientific">Protopolystoma xenopodis</name>
    <dbReference type="NCBI Taxonomy" id="117903"/>
    <lineage>
        <taxon>Eukaryota</taxon>
        <taxon>Metazoa</taxon>
        <taxon>Spiralia</taxon>
        <taxon>Lophotrochozoa</taxon>
        <taxon>Platyhelminthes</taxon>
        <taxon>Monogenea</taxon>
        <taxon>Polyopisthocotylea</taxon>
        <taxon>Polystomatidea</taxon>
        <taxon>Polystomatidae</taxon>
        <taxon>Protopolystoma</taxon>
    </lineage>
</organism>
<keyword evidence="10" id="KW-1185">Reference proteome</keyword>
<dbReference type="Gene3D" id="1.20.1250.20">
    <property type="entry name" value="MFS general substrate transporter like domains"/>
    <property type="match status" value="1"/>
</dbReference>
<feature type="transmembrane region" description="Helical" evidence="7">
    <location>
        <begin position="109"/>
        <end position="128"/>
    </location>
</feature>
<evidence type="ECO:0000256" key="4">
    <source>
        <dbReference type="ARBA" id="ARBA00022692"/>
    </source>
</evidence>
<accession>A0A3S5ADF3</accession>
<keyword evidence="6 7" id="KW-0472">Membrane</keyword>
<evidence type="ECO:0000313" key="9">
    <source>
        <dbReference type="EMBL" id="VEL26451.1"/>
    </source>
</evidence>
<feature type="transmembrane region" description="Helical" evidence="7">
    <location>
        <begin position="140"/>
        <end position="163"/>
    </location>
</feature>
<feature type="domain" description="Major facilitator superfamily (MFS) profile" evidence="8">
    <location>
        <begin position="5"/>
        <end position="267"/>
    </location>
</feature>
<dbReference type="InterPro" id="IPR003663">
    <property type="entry name" value="Sugar/inositol_transpt"/>
</dbReference>
<evidence type="ECO:0000259" key="8">
    <source>
        <dbReference type="PROSITE" id="PS50850"/>
    </source>
</evidence>
<feature type="transmembrane region" description="Helical" evidence="7">
    <location>
        <begin position="169"/>
        <end position="190"/>
    </location>
</feature>
<dbReference type="InterPro" id="IPR020846">
    <property type="entry name" value="MFS_dom"/>
</dbReference>
<keyword evidence="3" id="KW-0813">Transport</keyword>
<dbReference type="PRINTS" id="PR00171">
    <property type="entry name" value="SUGRTRNSPORT"/>
</dbReference>
<gene>
    <name evidence="9" type="ORF">PXEA_LOCUS19891</name>
</gene>
<keyword evidence="5 7" id="KW-1133">Transmembrane helix</keyword>
<dbReference type="Proteomes" id="UP000784294">
    <property type="component" value="Unassembled WGS sequence"/>
</dbReference>
<feature type="transmembrane region" description="Helical" evidence="7">
    <location>
        <begin position="43"/>
        <end position="62"/>
    </location>
</feature>
<sequence>MALRLTLISALGGFLFGYDTGVISGAMIQIRKHFSLSTFLQELVVSITIASAACFSLSGGFLSDYLGRKPVIMIAGVVFTLGAIIMGASVSVGSLLAGRLVVGVGIGNVYRFSFIPGLASMVVPIYIAECAPNKIRAQLVTINNLFVTAGQFVACIVDGIFFFDQTNGWRFMLAIGGLPSLIQIICFFFLPETPRWLAGRRKLESARKVLQQVYDREPNDPFIISELRKIELACIYSGEYEVSQGEEIHFDDSETRSLQPNYKTTIL</sequence>
<dbReference type="PANTHER" id="PTHR48020:SF12">
    <property type="entry name" value="PROTON MYO-INOSITOL COTRANSPORTER"/>
    <property type="match status" value="1"/>
</dbReference>
<dbReference type="AlphaFoldDB" id="A0A3S5ADF3"/>
<dbReference type="InterPro" id="IPR005829">
    <property type="entry name" value="Sugar_transporter_CS"/>
</dbReference>
<evidence type="ECO:0000256" key="6">
    <source>
        <dbReference type="ARBA" id="ARBA00023136"/>
    </source>
</evidence>
<dbReference type="SUPFAM" id="SSF103473">
    <property type="entry name" value="MFS general substrate transporter"/>
    <property type="match status" value="1"/>
</dbReference>
<evidence type="ECO:0000256" key="1">
    <source>
        <dbReference type="ARBA" id="ARBA00004141"/>
    </source>
</evidence>
<comment type="caution">
    <text evidence="9">The sequence shown here is derived from an EMBL/GenBank/DDBJ whole genome shotgun (WGS) entry which is preliminary data.</text>
</comment>
<evidence type="ECO:0000256" key="7">
    <source>
        <dbReference type="SAM" id="Phobius"/>
    </source>
</evidence>
<evidence type="ECO:0000256" key="2">
    <source>
        <dbReference type="ARBA" id="ARBA00010992"/>
    </source>
</evidence>
<comment type="subcellular location">
    <subcellularLocation>
        <location evidence="1">Membrane</location>
        <topology evidence="1">Multi-pass membrane protein</topology>
    </subcellularLocation>
</comment>
<dbReference type="Pfam" id="PF00083">
    <property type="entry name" value="Sugar_tr"/>
    <property type="match status" value="1"/>
</dbReference>
<dbReference type="GO" id="GO:0005366">
    <property type="term" value="F:myo-inositol:proton symporter activity"/>
    <property type="evidence" value="ECO:0007669"/>
    <property type="project" value="TreeGrafter"/>
</dbReference>
<dbReference type="PROSITE" id="PS00216">
    <property type="entry name" value="SUGAR_TRANSPORT_1"/>
    <property type="match status" value="1"/>
</dbReference>
<comment type="similarity">
    <text evidence="2">Belongs to the major facilitator superfamily. Sugar transporter (TC 2.A.1.1) family.</text>
</comment>
<dbReference type="PANTHER" id="PTHR48020">
    <property type="entry name" value="PROTON MYO-INOSITOL COTRANSPORTER"/>
    <property type="match status" value="1"/>
</dbReference>
<feature type="transmembrane region" description="Helical" evidence="7">
    <location>
        <begin position="74"/>
        <end position="97"/>
    </location>
</feature>
<protein>
    <recommendedName>
        <fullName evidence="8">Major facilitator superfamily (MFS) profile domain-containing protein</fullName>
    </recommendedName>
</protein>
<evidence type="ECO:0000313" key="10">
    <source>
        <dbReference type="Proteomes" id="UP000784294"/>
    </source>
</evidence>
<dbReference type="EMBL" id="CAAALY010080355">
    <property type="protein sequence ID" value="VEL26451.1"/>
    <property type="molecule type" value="Genomic_DNA"/>
</dbReference>
<evidence type="ECO:0000256" key="5">
    <source>
        <dbReference type="ARBA" id="ARBA00022989"/>
    </source>
</evidence>
<evidence type="ECO:0000256" key="3">
    <source>
        <dbReference type="ARBA" id="ARBA00022448"/>
    </source>
</evidence>
<dbReference type="InterPro" id="IPR050814">
    <property type="entry name" value="Myo-inositol_Transporter"/>
</dbReference>
<dbReference type="InterPro" id="IPR036259">
    <property type="entry name" value="MFS_trans_sf"/>
</dbReference>